<dbReference type="Gene3D" id="3.40.50.1220">
    <property type="entry name" value="TPP-binding domain"/>
    <property type="match status" value="1"/>
</dbReference>
<evidence type="ECO:0008006" key="2">
    <source>
        <dbReference type="Google" id="ProtNLM"/>
    </source>
</evidence>
<protein>
    <recommendedName>
        <fullName evidence="2">Deacetylase sirtuin-type domain-containing protein</fullName>
    </recommendedName>
</protein>
<dbReference type="AlphaFoldDB" id="X1KFT2"/>
<sequence length="217" mass="23640">MSLPADLLHAISQPEGGRVVLVVGAGCSVEPPTNLPLSRQLALDAHRRLVEDGVLDDGDCPEPASLTCVADAVWSKTKSQRELVVRFPCDGFRQAEPNRGHLLTAAMLYEQALSCVMTLNFDLAISNALSQIGAHGNVKIISKPDDYASLGLSNLVYLHRNVDADPDLWVLRSVTLEENWRDGWERVVTERVVSTPVTVFVGLGSSIDVLEESTLRI</sequence>
<gene>
    <name evidence="1" type="ORF">S06H3_19372</name>
</gene>
<organism evidence="1">
    <name type="scientific">marine sediment metagenome</name>
    <dbReference type="NCBI Taxonomy" id="412755"/>
    <lineage>
        <taxon>unclassified sequences</taxon>
        <taxon>metagenomes</taxon>
        <taxon>ecological metagenomes</taxon>
    </lineage>
</organism>
<reference evidence="1" key="1">
    <citation type="journal article" date="2014" name="Front. Microbiol.">
        <title>High frequency of phylogenetically diverse reductive dehalogenase-homologous genes in deep subseafloor sedimentary metagenomes.</title>
        <authorList>
            <person name="Kawai M."/>
            <person name="Futagami T."/>
            <person name="Toyoda A."/>
            <person name="Takaki Y."/>
            <person name="Nishi S."/>
            <person name="Hori S."/>
            <person name="Arai W."/>
            <person name="Tsubouchi T."/>
            <person name="Morono Y."/>
            <person name="Uchiyama I."/>
            <person name="Ito T."/>
            <person name="Fujiyama A."/>
            <person name="Inagaki F."/>
            <person name="Takami H."/>
        </authorList>
    </citation>
    <scope>NUCLEOTIDE SEQUENCE</scope>
    <source>
        <strain evidence="1">Expedition CK06-06</strain>
    </source>
</reference>
<evidence type="ECO:0000313" key="1">
    <source>
        <dbReference type="EMBL" id="GAI05518.1"/>
    </source>
</evidence>
<accession>X1KFT2</accession>
<proteinExistence type="predicted"/>
<comment type="caution">
    <text evidence="1">The sequence shown here is derived from an EMBL/GenBank/DDBJ whole genome shotgun (WGS) entry which is preliminary data.</text>
</comment>
<dbReference type="EMBL" id="BARV01009913">
    <property type="protein sequence ID" value="GAI05518.1"/>
    <property type="molecule type" value="Genomic_DNA"/>
</dbReference>
<name>X1KFT2_9ZZZZ</name>
<feature type="non-terminal residue" evidence="1">
    <location>
        <position position="217"/>
    </location>
</feature>